<protein>
    <submittedName>
        <fullName evidence="1">Uncharacterized protein</fullName>
    </submittedName>
</protein>
<evidence type="ECO:0000313" key="2">
    <source>
        <dbReference type="Proteomes" id="UP001439008"/>
    </source>
</evidence>
<evidence type="ECO:0000313" key="1">
    <source>
        <dbReference type="EMBL" id="MES1923596.1"/>
    </source>
</evidence>
<keyword evidence="2" id="KW-1185">Reference proteome</keyword>
<dbReference type="Proteomes" id="UP001439008">
    <property type="component" value="Unassembled WGS sequence"/>
</dbReference>
<name>A0ABV2AVA4_9EUKA</name>
<proteinExistence type="predicted"/>
<organism evidence="1 2">
    <name type="scientific">Bonamia ostreae</name>
    <dbReference type="NCBI Taxonomy" id="126728"/>
    <lineage>
        <taxon>Eukaryota</taxon>
        <taxon>Sar</taxon>
        <taxon>Rhizaria</taxon>
        <taxon>Endomyxa</taxon>
        <taxon>Ascetosporea</taxon>
        <taxon>Haplosporida</taxon>
        <taxon>Bonamia</taxon>
    </lineage>
</organism>
<sequence>MCSRIARLPLYFITNKDDQLESVLWCQDHIANKTRRGLRRKRKHKEWRPSALNTRQSQNSDWHFTETLSVYPKNKVYLSREKHCLFDQTPENEGDLNKWTIVSTTDMRSKEAFEAHRLIAEQWEETIVGGLEPVIERFFCFKNCELF</sequence>
<gene>
    <name evidence="1" type="ORF">MHBO_005197</name>
</gene>
<dbReference type="EMBL" id="JBDODL010007084">
    <property type="protein sequence ID" value="MES1923596.1"/>
    <property type="molecule type" value="Genomic_DNA"/>
</dbReference>
<comment type="caution">
    <text evidence="1">The sequence shown here is derived from an EMBL/GenBank/DDBJ whole genome shotgun (WGS) entry which is preliminary data.</text>
</comment>
<accession>A0ABV2AVA4</accession>
<reference evidence="1 2" key="1">
    <citation type="journal article" date="2024" name="BMC Biol.">
        <title>Comparative genomics of Ascetosporea gives new insight into the evolutionary basis for animal parasitism in Rhizaria.</title>
        <authorList>
            <person name="Hiltunen Thoren M."/>
            <person name="Onut-Brannstrom I."/>
            <person name="Alfjorden A."/>
            <person name="Peckova H."/>
            <person name="Swords F."/>
            <person name="Hooper C."/>
            <person name="Holzer A.S."/>
            <person name="Bass D."/>
            <person name="Burki F."/>
        </authorList>
    </citation>
    <scope>NUCLEOTIDE SEQUENCE [LARGE SCALE GENOMIC DNA]</scope>
    <source>
        <strain evidence="1">20-A016</strain>
    </source>
</reference>